<dbReference type="PANTHER" id="PTHR32134:SF169">
    <property type="entry name" value="FNIP REPEAT-CONTAINING PROTEIN-RELATED"/>
    <property type="match status" value="1"/>
</dbReference>
<evidence type="ECO:0000313" key="1">
    <source>
        <dbReference type="EMBL" id="EGG16176.1"/>
    </source>
</evidence>
<dbReference type="Pfam" id="PF05725">
    <property type="entry name" value="FNIP"/>
    <property type="match status" value="1"/>
</dbReference>
<gene>
    <name evidence="1" type="ORF">DFA_09204</name>
</gene>
<dbReference type="KEGG" id="dfa:DFA_09204"/>
<name>F4Q6Z4_CACFS</name>
<dbReference type="InterPro" id="IPR008615">
    <property type="entry name" value="FNIP"/>
</dbReference>
<dbReference type="GeneID" id="14868140"/>
<sequence length="678" mass="75905">MVSLLYTCISEMDEQDNNICYINDRIPKIILLNIIGFVVKSSSSSPSSSLHHRHRSTSLIDLLCLSLTCKKLFTLLTHVDTSIARCSDLLLIDKNATSQVSGKTPFLVPSTDQILTTDTEGYNGRLHLKSFQHIFDRSLDHQMFLHHSVPASSDDISRDHNQITDVLYQSDFIPASTKNLYITDSFASKSFQSLPLQGLESIMVSGHSTQLEFSRNVFKQQNEKEQKSQSQQPSPLKQLVLYCQNNLFEEDDDDDGDKVCLLPRSLERLVVNKTIYGYSAFKLTNEPSLPFTSLTSLSLHFFVSFKDFAQDSFPKTLNQFTFSCKELIPANYLPDSLTSLTLHTLANDTGVDCLLHLSNLLELSLYAAKLTADMPTLPVNARNLHTLSLTKLPATLKSVPPSVTTLGLYSTNELPSSPTYLGNITSLCLLVGDSSYLPKVYPSSLKILKLSCLQPFKIEKGCILEGIETLHITSLNTKIEPNSIPNSIKNLIMIDCKADLSTIGPLPNQLEYLGIKHSSGDTNHCNLPVSLPPTLRRLSIGNPSNPSTFNKIQYSEHSLLTRLSINHESDFEFIDYFVDGRIPTSLSILHLRLPSEGFIQKHSIPLNDILYHSNIQSLRISHPKGDYRFSITRVSPNNILMVEKSSLLGGFIKNHYSPICLEITLNFSVMRIKINYNK</sequence>
<dbReference type="PANTHER" id="PTHR32134">
    <property type="entry name" value="FNIP REPEAT-CONTAINING PROTEIN"/>
    <property type="match status" value="1"/>
</dbReference>
<protein>
    <submittedName>
        <fullName evidence="1">Uncharacterized protein</fullName>
    </submittedName>
</protein>
<dbReference type="AlphaFoldDB" id="F4Q6Z4"/>
<keyword evidence="2" id="KW-1185">Reference proteome</keyword>
<dbReference type="InterPro" id="IPR051251">
    <property type="entry name" value="STK_FNIP-Repeat"/>
</dbReference>
<accession>F4Q6Z4</accession>
<proteinExistence type="predicted"/>
<reference evidence="2" key="1">
    <citation type="journal article" date="2011" name="Genome Res.">
        <title>Phylogeny-wide analysis of social amoeba genomes highlights ancient origins for complex intercellular communication.</title>
        <authorList>
            <person name="Heidel A.J."/>
            <person name="Lawal H.M."/>
            <person name="Felder M."/>
            <person name="Schilde C."/>
            <person name="Helps N.R."/>
            <person name="Tunggal B."/>
            <person name="Rivero F."/>
            <person name="John U."/>
            <person name="Schleicher M."/>
            <person name="Eichinger L."/>
            <person name="Platzer M."/>
            <person name="Noegel A.A."/>
            <person name="Schaap P."/>
            <person name="Gloeckner G."/>
        </authorList>
    </citation>
    <scope>NUCLEOTIDE SEQUENCE [LARGE SCALE GENOMIC DNA]</scope>
    <source>
        <strain evidence="2">SH3</strain>
    </source>
</reference>
<dbReference type="RefSeq" id="XP_004352629.1">
    <property type="nucleotide sequence ID" value="XM_004352577.1"/>
</dbReference>
<evidence type="ECO:0000313" key="2">
    <source>
        <dbReference type="Proteomes" id="UP000007797"/>
    </source>
</evidence>
<dbReference type="Proteomes" id="UP000007797">
    <property type="component" value="Unassembled WGS sequence"/>
</dbReference>
<dbReference type="SUPFAM" id="SSF52058">
    <property type="entry name" value="L domain-like"/>
    <property type="match status" value="1"/>
</dbReference>
<organism evidence="1 2">
    <name type="scientific">Cavenderia fasciculata</name>
    <name type="common">Slime mold</name>
    <name type="synonym">Dictyostelium fasciculatum</name>
    <dbReference type="NCBI Taxonomy" id="261658"/>
    <lineage>
        <taxon>Eukaryota</taxon>
        <taxon>Amoebozoa</taxon>
        <taxon>Evosea</taxon>
        <taxon>Eumycetozoa</taxon>
        <taxon>Dictyostelia</taxon>
        <taxon>Acytosteliales</taxon>
        <taxon>Cavenderiaceae</taxon>
        <taxon>Cavenderia</taxon>
    </lineage>
</organism>
<dbReference type="EMBL" id="GL883024">
    <property type="protein sequence ID" value="EGG16176.1"/>
    <property type="molecule type" value="Genomic_DNA"/>
</dbReference>